<dbReference type="Proteomes" id="UP000297245">
    <property type="component" value="Unassembled WGS sequence"/>
</dbReference>
<dbReference type="OrthoDB" id="538640at2759"/>
<dbReference type="EMBL" id="ML179041">
    <property type="protein sequence ID" value="THV06785.1"/>
    <property type="molecule type" value="Genomic_DNA"/>
</dbReference>
<organism evidence="2 3">
    <name type="scientific">Dendrothele bispora (strain CBS 962.96)</name>
    <dbReference type="NCBI Taxonomy" id="1314807"/>
    <lineage>
        <taxon>Eukaryota</taxon>
        <taxon>Fungi</taxon>
        <taxon>Dikarya</taxon>
        <taxon>Basidiomycota</taxon>
        <taxon>Agaricomycotina</taxon>
        <taxon>Agaricomycetes</taxon>
        <taxon>Agaricomycetidae</taxon>
        <taxon>Agaricales</taxon>
        <taxon>Agaricales incertae sedis</taxon>
        <taxon>Dendrothele</taxon>
    </lineage>
</organism>
<dbReference type="Pfam" id="PF09424">
    <property type="entry name" value="YqeY"/>
    <property type="match status" value="1"/>
</dbReference>
<evidence type="ECO:0000313" key="3">
    <source>
        <dbReference type="Proteomes" id="UP000297245"/>
    </source>
</evidence>
<dbReference type="PANTHER" id="PTHR28055">
    <property type="entry name" value="ALTERED INHERITANCE OF MITOCHONDRIA PROTEIN 41, MITOCHONDRIAL"/>
    <property type="match status" value="1"/>
</dbReference>
<dbReference type="InterPro" id="IPR003789">
    <property type="entry name" value="Asn/Gln_tRNA_amidoTrase-B-like"/>
</dbReference>
<dbReference type="InterPro" id="IPR042184">
    <property type="entry name" value="YqeY/Aim41_N"/>
</dbReference>
<reference evidence="2 3" key="1">
    <citation type="journal article" date="2019" name="Nat. Ecol. Evol.">
        <title>Megaphylogeny resolves global patterns of mushroom evolution.</title>
        <authorList>
            <person name="Varga T."/>
            <person name="Krizsan K."/>
            <person name="Foldi C."/>
            <person name="Dima B."/>
            <person name="Sanchez-Garcia M."/>
            <person name="Sanchez-Ramirez S."/>
            <person name="Szollosi G.J."/>
            <person name="Szarkandi J.G."/>
            <person name="Papp V."/>
            <person name="Albert L."/>
            <person name="Andreopoulos W."/>
            <person name="Angelini C."/>
            <person name="Antonin V."/>
            <person name="Barry K.W."/>
            <person name="Bougher N.L."/>
            <person name="Buchanan P."/>
            <person name="Buyck B."/>
            <person name="Bense V."/>
            <person name="Catcheside P."/>
            <person name="Chovatia M."/>
            <person name="Cooper J."/>
            <person name="Damon W."/>
            <person name="Desjardin D."/>
            <person name="Finy P."/>
            <person name="Geml J."/>
            <person name="Haridas S."/>
            <person name="Hughes K."/>
            <person name="Justo A."/>
            <person name="Karasinski D."/>
            <person name="Kautmanova I."/>
            <person name="Kiss B."/>
            <person name="Kocsube S."/>
            <person name="Kotiranta H."/>
            <person name="LaButti K.M."/>
            <person name="Lechner B.E."/>
            <person name="Liimatainen K."/>
            <person name="Lipzen A."/>
            <person name="Lukacs Z."/>
            <person name="Mihaltcheva S."/>
            <person name="Morgado L.N."/>
            <person name="Niskanen T."/>
            <person name="Noordeloos M.E."/>
            <person name="Ohm R.A."/>
            <person name="Ortiz-Santana B."/>
            <person name="Ovrebo C."/>
            <person name="Racz N."/>
            <person name="Riley R."/>
            <person name="Savchenko A."/>
            <person name="Shiryaev A."/>
            <person name="Soop K."/>
            <person name="Spirin V."/>
            <person name="Szebenyi C."/>
            <person name="Tomsovsky M."/>
            <person name="Tulloss R.E."/>
            <person name="Uehling J."/>
            <person name="Grigoriev I.V."/>
            <person name="Vagvolgyi C."/>
            <person name="Papp T."/>
            <person name="Martin F.M."/>
            <person name="Miettinen O."/>
            <person name="Hibbett D.S."/>
            <person name="Nagy L.G."/>
        </authorList>
    </citation>
    <scope>NUCLEOTIDE SEQUENCE [LARGE SCALE GENOMIC DNA]</scope>
    <source>
        <strain evidence="2 3">CBS 962.96</strain>
    </source>
</reference>
<evidence type="ECO:0000256" key="1">
    <source>
        <dbReference type="RuleBase" id="RU365099"/>
    </source>
</evidence>
<dbReference type="SUPFAM" id="SSF89095">
    <property type="entry name" value="GatB/YqeY motif"/>
    <property type="match status" value="1"/>
</dbReference>
<keyword evidence="1" id="KW-0496">Mitochondrion</keyword>
<dbReference type="InterPro" id="IPR019004">
    <property type="entry name" value="YqeY/Aim41"/>
</dbReference>
<accession>A0A4S8MUM6</accession>
<sequence length="128" mass="14068">SILAEINAADKAAESKISSSAIVTILRKATARRQEAAAQFEQASRPDLAEKELREAGLLSDFLPPLLSEEDIDSNIRNTIADLGLTPPMNDRKIFGQIFKNFYAKVDRSLVDAEVVKKRVEVILTGNV</sequence>
<dbReference type="GO" id="GO:0005739">
    <property type="term" value="C:mitochondrion"/>
    <property type="evidence" value="ECO:0007669"/>
    <property type="project" value="UniProtKB-SubCell"/>
</dbReference>
<comment type="subcellular location">
    <subcellularLocation>
        <location evidence="1">Mitochondrion</location>
    </subcellularLocation>
</comment>
<dbReference type="Gene3D" id="1.10.1510.10">
    <property type="entry name" value="Uncharacterised protein YqeY/AIM41 PF09424, N-terminal domain"/>
    <property type="match status" value="1"/>
</dbReference>
<dbReference type="AlphaFoldDB" id="A0A4S8MUM6"/>
<gene>
    <name evidence="1" type="primary">AIM41</name>
    <name evidence="2" type="ORF">K435DRAFT_644802</name>
</gene>
<keyword evidence="3" id="KW-1185">Reference proteome</keyword>
<name>A0A4S8MUM6_DENBC</name>
<protein>
    <recommendedName>
        <fullName evidence="1">Altered inheritance of mitochondria protein 41</fullName>
    </recommendedName>
</protein>
<proteinExistence type="inferred from homology"/>
<dbReference type="GO" id="GO:0016884">
    <property type="term" value="F:carbon-nitrogen ligase activity, with glutamine as amido-N-donor"/>
    <property type="evidence" value="ECO:0007669"/>
    <property type="project" value="UniProtKB-UniRule"/>
</dbReference>
<feature type="non-terminal residue" evidence="2">
    <location>
        <position position="1"/>
    </location>
</feature>
<evidence type="ECO:0000313" key="2">
    <source>
        <dbReference type="EMBL" id="THV06785.1"/>
    </source>
</evidence>
<dbReference type="PANTHER" id="PTHR28055:SF1">
    <property type="entry name" value="ALTERED INHERITANCE OF MITOCHONDRIA PROTEIN 41, MITOCHONDRIAL"/>
    <property type="match status" value="1"/>
</dbReference>
<comment type="similarity">
    <text evidence="1">Belongs to the AIM41 family.</text>
</comment>